<proteinExistence type="predicted"/>
<feature type="transmembrane region" description="Helical" evidence="6">
    <location>
        <begin position="741"/>
        <end position="763"/>
    </location>
</feature>
<evidence type="ECO:0000256" key="1">
    <source>
        <dbReference type="ARBA" id="ARBA00004651"/>
    </source>
</evidence>
<evidence type="ECO:0000313" key="9">
    <source>
        <dbReference type="Proteomes" id="UP000000845"/>
    </source>
</evidence>
<feature type="transmembrane region" description="Helical" evidence="6">
    <location>
        <begin position="350"/>
        <end position="372"/>
    </location>
</feature>
<comment type="subcellular location">
    <subcellularLocation>
        <location evidence="1">Cell membrane</location>
        <topology evidence="1">Multi-pass membrane protein</topology>
    </subcellularLocation>
</comment>
<dbReference type="PANTHER" id="PTHR30287:SF2">
    <property type="entry name" value="BLL1001 PROTEIN"/>
    <property type="match status" value="1"/>
</dbReference>
<dbReference type="eggNOG" id="COG0577">
    <property type="taxonomic scope" value="Bacteria"/>
</dbReference>
<dbReference type="GO" id="GO:0005886">
    <property type="term" value="C:plasma membrane"/>
    <property type="evidence" value="ECO:0007669"/>
    <property type="project" value="UniProtKB-SubCell"/>
</dbReference>
<dbReference type="Proteomes" id="UP000000845">
    <property type="component" value="Chromosome"/>
</dbReference>
<dbReference type="InterPro" id="IPR003838">
    <property type="entry name" value="ABC3_permease_C"/>
</dbReference>
<sequence length="773" mass="86583">MILRMVKKDFLRNKAAIMTLFLFIFLSSLFASAGSFMAAGLTGAVKHLFEKSKVPHFVQMNSGGIDRAAISRFVSESRLISEVQIVEMISMGSRNILFNGKEETGQNDIMDISLVRQNKDFDFLLTLDNSPVYVEKGKIAVPVYYMQKENLKKGDKIRIYDGDFSADLIISDFIRDAQMNPAIIHSKRFVINDEDFHSMRTKIGKSEQLLEFRLDDISSLGEFRTEYGKAPFRLNGPVIDHSLFILLNSITDGIITAAVILVSIIINIIALLCLSFTVLASIEEDYREIGTMKAIGISNTEIKKIYAVKYGVISAVGCASGYLLSVFLKGFLLSDMSLYMGKVPSGAAEYIFAAFASLLIFFMIMLFCMIILKKFRKISTVEALRTGIKDKRKSFRMNLKNFRLLNPDIFLGIKDILVRFKLYRLLFMIFFICSFLVIVPVNFLNTIKSPSFIVYTGAAESDIRIDIQQSAKIEENFSDIIAYIKNDADIKEVSPVATSRVQILNADGDYEDIDIETGDFTIFPAGYIKGKVPVNDGEAALSYLNSKETGKNPGDKIILKIDDTIKEMTVTGVYQDITNGGKTVKAVIKSRDGEKQRYVININVKEGTDINKKIASYKKIFPEAKITYPEEYMNQTMGETVKYLENFTLVTILSASGILMLMTSLFLKMLLSKDRFEISILRRIGLSVRNIKIQYVTRMISVIIPGILLGTAAANTAGQKITGIMWSFLGAAEIKFVIDPLQGYILCPVVLTAIVVITTLQATNSVKKYEMEK</sequence>
<feature type="transmembrane region" description="Helical" evidence="6">
    <location>
        <begin position="310"/>
        <end position="330"/>
    </location>
</feature>
<dbReference type="AlphaFoldDB" id="D1APH5"/>
<evidence type="ECO:0000259" key="7">
    <source>
        <dbReference type="Pfam" id="PF02687"/>
    </source>
</evidence>
<feature type="transmembrane region" description="Helical" evidence="6">
    <location>
        <begin position="647"/>
        <end position="667"/>
    </location>
</feature>
<feature type="domain" description="ABC3 transporter permease C-terminal" evidence="7">
    <location>
        <begin position="261"/>
        <end position="379"/>
    </location>
</feature>
<evidence type="ECO:0000313" key="8">
    <source>
        <dbReference type="EMBL" id="ACZ10009.1"/>
    </source>
</evidence>
<evidence type="ECO:0000256" key="4">
    <source>
        <dbReference type="ARBA" id="ARBA00022989"/>
    </source>
</evidence>
<dbReference type="RefSeq" id="WP_012862591.1">
    <property type="nucleotide sequence ID" value="NC_013517.1"/>
</dbReference>
<keyword evidence="2" id="KW-1003">Cell membrane</keyword>
<gene>
    <name evidence="8" type="ordered locus">Sterm_3168</name>
</gene>
<feature type="transmembrane region" description="Helical" evidence="6">
    <location>
        <begin position="699"/>
        <end position="721"/>
    </location>
</feature>
<evidence type="ECO:0000256" key="3">
    <source>
        <dbReference type="ARBA" id="ARBA00022692"/>
    </source>
</evidence>
<dbReference type="Pfam" id="PF02687">
    <property type="entry name" value="FtsX"/>
    <property type="match status" value="2"/>
</dbReference>
<reference evidence="9" key="1">
    <citation type="submission" date="2009-09" db="EMBL/GenBank/DDBJ databases">
        <title>The complete chromosome of Sebaldella termitidis ATCC 33386.</title>
        <authorList>
            <consortium name="US DOE Joint Genome Institute (JGI-PGF)"/>
            <person name="Lucas S."/>
            <person name="Copeland A."/>
            <person name="Lapidus A."/>
            <person name="Glavina del Rio T."/>
            <person name="Dalin E."/>
            <person name="Tice H."/>
            <person name="Bruce D."/>
            <person name="Goodwin L."/>
            <person name="Pitluck S."/>
            <person name="Kyrpides N."/>
            <person name="Mavromatis K."/>
            <person name="Ivanova N."/>
            <person name="Mikhailova N."/>
            <person name="Sims D."/>
            <person name="Meincke L."/>
            <person name="Brettin T."/>
            <person name="Detter J.C."/>
            <person name="Han C."/>
            <person name="Larimer F."/>
            <person name="Land M."/>
            <person name="Hauser L."/>
            <person name="Markowitz V."/>
            <person name="Cheng J.F."/>
            <person name="Hugenholtz P."/>
            <person name="Woyke T."/>
            <person name="Wu D."/>
            <person name="Eisen J.A."/>
        </authorList>
    </citation>
    <scope>NUCLEOTIDE SEQUENCE [LARGE SCALE GENOMIC DNA]</scope>
    <source>
        <strain evidence="9">ATCC 33386 / NCTC 11300</strain>
    </source>
</reference>
<evidence type="ECO:0000256" key="6">
    <source>
        <dbReference type="SAM" id="Phobius"/>
    </source>
</evidence>
<keyword evidence="5 6" id="KW-0472">Membrane</keyword>
<keyword evidence="4 6" id="KW-1133">Transmembrane helix</keyword>
<dbReference type="KEGG" id="str:Sterm_3168"/>
<dbReference type="EMBL" id="CP001739">
    <property type="protein sequence ID" value="ACZ10009.1"/>
    <property type="molecule type" value="Genomic_DNA"/>
</dbReference>
<reference evidence="8 9" key="2">
    <citation type="journal article" date="2010" name="Stand. Genomic Sci.">
        <title>Complete genome sequence of Sebaldella termitidis type strain (NCTC 11300).</title>
        <authorList>
            <person name="Harmon-Smith M."/>
            <person name="Celia L."/>
            <person name="Chertkov O."/>
            <person name="Lapidus A."/>
            <person name="Copeland A."/>
            <person name="Glavina Del Rio T."/>
            <person name="Nolan M."/>
            <person name="Lucas S."/>
            <person name="Tice H."/>
            <person name="Cheng J.F."/>
            <person name="Han C."/>
            <person name="Detter J.C."/>
            <person name="Bruce D."/>
            <person name="Goodwin L."/>
            <person name="Pitluck S."/>
            <person name="Pati A."/>
            <person name="Liolios K."/>
            <person name="Ivanova N."/>
            <person name="Mavromatis K."/>
            <person name="Mikhailova N."/>
            <person name="Chen A."/>
            <person name="Palaniappan K."/>
            <person name="Land M."/>
            <person name="Hauser L."/>
            <person name="Chang Y.J."/>
            <person name="Jeffries C.D."/>
            <person name="Brettin T."/>
            <person name="Goker M."/>
            <person name="Beck B."/>
            <person name="Bristow J."/>
            <person name="Eisen J.A."/>
            <person name="Markowitz V."/>
            <person name="Hugenholtz P."/>
            <person name="Kyrpides N.C."/>
            <person name="Klenk H.P."/>
            <person name="Chen F."/>
        </authorList>
    </citation>
    <scope>NUCLEOTIDE SEQUENCE [LARGE SCALE GENOMIC DNA]</scope>
    <source>
        <strain evidence="9">ATCC 33386 / NCTC 11300</strain>
    </source>
</reference>
<feature type="domain" description="ABC3 transporter permease C-terminal" evidence="7">
    <location>
        <begin position="652"/>
        <end position="768"/>
    </location>
</feature>
<dbReference type="InterPro" id="IPR038766">
    <property type="entry name" value="Membrane_comp_ABC_pdt"/>
</dbReference>
<evidence type="ECO:0000256" key="5">
    <source>
        <dbReference type="ARBA" id="ARBA00023136"/>
    </source>
</evidence>
<accession>D1APH5</accession>
<evidence type="ECO:0000256" key="2">
    <source>
        <dbReference type="ARBA" id="ARBA00022475"/>
    </source>
</evidence>
<dbReference type="HOGENOM" id="CLU_011038_0_0_0"/>
<keyword evidence="9" id="KW-1185">Reference proteome</keyword>
<name>D1APH5_SEBTE</name>
<feature type="transmembrane region" description="Helical" evidence="6">
    <location>
        <begin position="254"/>
        <end position="282"/>
    </location>
</feature>
<dbReference type="STRING" id="526218.Sterm_3168"/>
<feature type="transmembrane region" description="Helical" evidence="6">
    <location>
        <begin position="422"/>
        <end position="444"/>
    </location>
</feature>
<dbReference type="PANTHER" id="PTHR30287">
    <property type="entry name" value="MEMBRANE COMPONENT OF PREDICTED ABC SUPERFAMILY METABOLITE UPTAKE TRANSPORTER"/>
    <property type="match status" value="1"/>
</dbReference>
<keyword evidence="3 6" id="KW-0812">Transmembrane</keyword>
<protein>
    <recommendedName>
        <fullName evidence="7">ABC3 transporter permease C-terminal domain-containing protein</fullName>
    </recommendedName>
</protein>
<organism evidence="8 9">
    <name type="scientific">Sebaldella termitidis (strain ATCC 33386 / NCTC 11300)</name>
    <dbReference type="NCBI Taxonomy" id="526218"/>
    <lineage>
        <taxon>Bacteria</taxon>
        <taxon>Fusobacteriati</taxon>
        <taxon>Fusobacteriota</taxon>
        <taxon>Fusobacteriia</taxon>
        <taxon>Fusobacteriales</taxon>
        <taxon>Leptotrichiaceae</taxon>
        <taxon>Sebaldella</taxon>
    </lineage>
</organism>